<dbReference type="AlphaFoldDB" id="A0A1E3JKT8"/>
<dbReference type="InterPro" id="IPR023173">
    <property type="entry name" value="NADPH_Cyt_P450_Rdtase_alpha"/>
</dbReference>
<dbReference type="Gene3D" id="3.40.50.80">
    <property type="entry name" value="Nucleotide-binding domain of ferredoxin-NADP reductase (FNR) module"/>
    <property type="match status" value="1"/>
</dbReference>
<evidence type="ECO:0000256" key="13">
    <source>
        <dbReference type="ARBA" id="ARBA00059320"/>
    </source>
</evidence>
<protein>
    <recommendedName>
        <fullName evidence="4">assimilatory sulfite reductase (NADPH)</fullName>
        <ecNumber evidence="4">1.8.1.2</ecNumber>
    </recommendedName>
</protein>
<name>A0A1E3JKT8_9TREE</name>
<dbReference type="EMBL" id="MEKH01000010">
    <property type="protein sequence ID" value="ODO01489.1"/>
    <property type="molecule type" value="Genomic_DNA"/>
</dbReference>
<evidence type="ECO:0000256" key="4">
    <source>
        <dbReference type="ARBA" id="ARBA00012604"/>
    </source>
</evidence>
<dbReference type="InterPro" id="IPR017927">
    <property type="entry name" value="FAD-bd_FR_type"/>
</dbReference>
<dbReference type="OrthoDB" id="1856718at2759"/>
<evidence type="ECO:0000259" key="14">
    <source>
        <dbReference type="PROSITE" id="PS51384"/>
    </source>
</evidence>
<dbReference type="FunFam" id="3.40.50.80:FF:000033">
    <property type="entry name" value="Sulfite reductase (NADPH) flavoprotein alpha-component"/>
    <property type="match status" value="1"/>
</dbReference>
<dbReference type="InterPro" id="IPR003097">
    <property type="entry name" value="CysJ-like_FAD-binding"/>
</dbReference>
<dbReference type="GO" id="GO:0010181">
    <property type="term" value="F:FMN binding"/>
    <property type="evidence" value="ECO:0007669"/>
    <property type="project" value="TreeGrafter"/>
</dbReference>
<dbReference type="PANTHER" id="PTHR19384">
    <property type="entry name" value="NITRIC OXIDE SYNTHASE-RELATED"/>
    <property type="match status" value="1"/>
</dbReference>
<evidence type="ECO:0000256" key="8">
    <source>
        <dbReference type="ARBA" id="ARBA00022827"/>
    </source>
</evidence>
<gene>
    <name evidence="15" type="ORF">I350_06309</name>
</gene>
<evidence type="ECO:0000256" key="6">
    <source>
        <dbReference type="ARBA" id="ARBA00022630"/>
    </source>
</evidence>
<dbReference type="Gene3D" id="1.20.990.10">
    <property type="entry name" value="NADPH-cytochrome p450 Reductase, Chain A, domain 3"/>
    <property type="match status" value="1"/>
</dbReference>
<proteinExistence type="predicted"/>
<dbReference type="GO" id="GO:0005829">
    <property type="term" value="C:cytosol"/>
    <property type="evidence" value="ECO:0007669"/>
    <property type="project" value="TreeGrafter"/>
</dbReference>
<dbReference type="SUPFAM" id="SSF63380">
    <property type="entry name" value="Riboflavin synthase domain-like"/>
    <property type="match status" value="1"/>
</dbReference>
<dbReference type="CDD" id="cd06207">
    <property type="entry name" value="CyPoR_like"/>
    <property type="match status" value="1"/>
</dbReference>
<evidence type="ECO:0000256" key="2">
    <source>
        <dbReference type="ARBA" id="ARBA00001974"/>
    </source>
</evidence>
<dbReference type="PROSITE" id="PS51384">
    <property type="entry name" value="FAD_FR"/>
    <property type="match status" value="1"/>
</dbReference>
<dbReference type="PANTHER" id="PTHR19384:SF109">
    <property type="entry name" value="SULFITE REDUCTASE [NADPH] FLAVOPROTEIN COMPONENT"/>
    <property type="match status" value="1"/>
</dbReference>
<evidence type="ECO:0000256" key="3">
    <source>
        <dbReference type="ARBA" id="ARBA00004774"/>
    </source>
</evidence>
<dbReference type="Proteomes" id="UP000095149">
    <property type="component" value="Unassembled WGS sequence"/>
</dbReference>
<dbReference type="FunFam" id="1.20.990.10:FF:000010">
    <property type="entry name" value="Sulfite reductase [NADPH] flavoprotein component"/>
    <property type="match status" value="1"/>
</dbReference>
<evidence type="ECO:0000256" key="9">
    <source>
        <dbReference type="ARBA" id="ARBA00022857"/>
    </source>
</evidence>
<dbReference type="Gene3D" id="2.40.30.10">
    <property type="entry name" value="Translation factors"/>
    <property type="match status" value="1"/>
</dbReference>
<evidence type="ECO:0000256" key="1">
    <source>
        <dbReference type="ARBA" id="ARBA00001917"/>
    </source>
</evidence>
<evidence type="ECO:0000256" key="12">
    <source>
        <dbReference type="ARBA" id="ARBA00052219"/>
    </source>
</evidence>
<organism evidence="15 16">
    <name type="scientific">Cryptococcus amylolentus CBS 6273</name>
    <dbReference type="NCBI Taxonomy" id="1296118"/>
    <lineage>
        <taxon>Eukaryota</taxon>
        <taxon>Fungi</taxon>
        <taxon>Dikarya</taxon>
        <taxon>Basidiomycota</taxon>
        <taxon>Agaricomycotina</taxon>
        <taxon>Tremellomycetes</taxon>
        <taxon>Tremellales</taxon>
        <taxon>Cryptococcaceae</taxon>
        <taxon>Cryptococcus</taxon>
    </lineage>
</organism>
<dbReference type="InterPro" id="IPR001709">
    <property type="entry name" value="Flavoprot_Pyr_Nucl_cyt_Rdtase"/>
</dbReference>
<evidence type="ECO:0000313" key="16">
    <source>
        <dbReference type="Proteomes" id="UP000095149"/>
    </source>
</evidence>
<keyword evidence="9" id="KW-0521">NADP</keyword>
<comment type="caution">
    <text evidence="15">The sequence shown here is derived from an EMBL/GenBank/DDBJ whole genome shotgun (WGS) entry which is preliminary data.</text>
</comment>
<evidence type="ECO:0000256" key="7">
    <source>
        <dbReference type="ARBA" id="ARBA00022643"/>
    </source>
</evidence>
<comment type="pathway">
    <text evidence="3">Sulfur metabolism; hydrogen sulfide biosynthesis; hydrogen sulfide from sulfite (NADPH route): step 1/1.</text>
</comment>
<dbReference type="GO" id="GO:0050660">
    <property type="term" value="F:flavin adenine dinucleotide binding"/>
    <property type="evidence" value="ECO:0007669"/>
    <property type="project" value="TreeGrafter"/>
</dbReference>
<sequence>MAPIALTADNASPPPLAAKKAYAAAQLNAGLNLDADGASTPYSATSTAVSEYDGQKDKVSHPASPSAVAKALVESTIPSTLPSPTDDGYYSNLIASSLPTVATKPGTTVFASAVDALEALAVKHSESVWVYDDAALVEFGARVSKSGSKKVHELQTRQGAGLELAGYASKTQGKFTVFASIKTLQYLLPSIEKIEGDVLINLATTANDESLVFTDALYAPGTLKALASLPEDWEVVFSSGDKIIDTASKLYAGEPRKVIHVVESTYSGRETASYTFPAPQPAAIEDLTIQNGSATQLYLAPAGYLASGIAAVLPASAGLVQLNTLSPSSDALFAALTTDGERKTVQVLGATKADAEALKAVVLASLYAASGSSKSVLPLVKSLVAASVAAIPGLATEQVAKPGKVVSFFTAPTSPLPQLLAHLFLSSPSLSTHLAQFGSASARGVKSVLSLAPASTPAAALSVEEASDVTWLSDANVLKSADVLASAKQGSIVVVALPWSEEELPVKFTRSEIQTIQSKQLRVFLLDLAAAPTTPIQEQVAFLLLYTGTSKLSQGVWKVLDAFHSHQVTREDVEAAQAALFEVNAASWDVPELEEGKTEKVKSQWEWDALPGLAGVVASSDEQGSGVGPWDLAARHLFFREAFAVPSAKTTDNAQGLPGVSALRPSMSEETFLVTVSENRRLTPQTYDRNVFHLELDTAGTGLHYDVGEAIGIHGWNDAEEVREFCEMYDVVPDSLVTFPSPTRAGTLESRTVFQLLQQNVDLFGRPGKAFYAALAKIATNKAEAMRLKFISAPEGAELFKRMAEKETVTFADVLKRFKTARPTIEELVGLIPEIKPRHYSIASSQKAVGDKVELLIVTVDWIDVHGSPRFGQCTRYLSALAPGSKVTVSIKPSVMKLPPDDKQPIIMAGLGTGAAPFRAFMQHRAWQRTQGIEVGPLIYYFGSRYRSQEYLYGEDIEAYIASGIIAHAGLAFSRDGVDKSYIQHKMSADKALLSKLLKGKGSDAAYFYLCGPTWPVPDVYEALVGSLTSEGGMERKAAEDYLEELKEEERYVLEVYNGFLDFMHVAVL</sequence>
<dbReference type="InterPro" id="IPR017938">
    <property type="entry name" value="Riboflavin_synthase-like_b-brl"/>
</dbReference>
<keyword evidence="8" id="KW-0274">FAD</keyword>
<dbReference type="Gene3D" id="3.40.920.10">
    <property type="entry name" value="Pyruvate-ferredoxin oxidoreductase, PFOR, domain III"/>
    <property type="match status" value="1"/>
</dbReference>
<accession>A0A1E3JKT8</accession>
<dbReference type="Pfam" id="PF00667">
    <property type="entry name" value="FAD_binding_1"/>
    <property type="match status" value="1"/>
</dbReference>
<comment type="cofactor">
    <cofactor evidence="1">
        <name>FMN</name>
        <dbReference type="ChEBI" id="CHEBI:58210"/>
    </cofactor>
</comment>
<evidence type="ECO:0000313" key="15">
    <source>
        <dbReference type="EMBL" id="ODO01489.1"/>
    </source>
</evidence>
<dbReference type="PRINTS" id="PR00371">
    <property type="entry name" value="FPNCR"/>
</dbReference>
<keyword evidence="11" id="KW-0560">Oxidoreductase</keyword>
<keyword evidence="7" id="KW-0288">FMN</keyword>
<comment type="cofactor">
    <cofactor evidence="2">
        <name>FAD</name>
        <dbReference type="ChEBI" id="CHEBI:57692"/>
    </cofactor>
</comment>
<evidence type="ECO:0000256" key="11">
    <source>
        <dbReference type="ARBA" id="ARBA00023002"/>
    </source>
</evidence>
<keyword evidence="10" id="KW-0249">Electron transport</keyword>
<dbReference type="SUPFAM" id="SSF52343">
    <property type="entry name" value="Ferredoxin reductase-like, C-terminal NADP-linked domain"/>
    <property type="match status" value="1"/>
</dbReference>
<reference evidence="15 16" key="1">
    <citation type="submission" date="2016-06" db="EMBL/GenBank/DDBJ databases">
        <title>Evolution of pathogenesis and genome organization in the Tremellales.</title>
        <authorList>
            <person name="Cuomo C."/>
            <person name="Litvintseva A."/>
            <person name="Heitman J."/>
            <person name="Chen Y."/>
            <person name="Sun S."/>
            <person name="Springer D."/>
            <person name="Dromer F."/>
            <person name="Young S."/>
            <person name="Zeng Q."/>
            <person name="Chapman S."/>
            <person name="Gujja S."/>
            <person name="Saif S."/>
            <person name="Birren B."/>
        </authorList>
    </citation>
    <scope>NUCLEOTIDE SEQUENCE [LARGE SCALE GENOMIC DNA]</scope>
    <source>
        <strain evidence="15 16">CBS 6273</strain>
    </source>
</reference>
<comment type="function">
    <text evidence="13">This enzyme catalyzes the 6-electron reduction of sulfite to sulfide. This is one of several activities required for the biosynthesis of L-cysteine from sulfate.</text>
</comment>
<dbReference type="GO" id="GO:0004783">
    <property type="term" value="F:sulfite reductase (NADPH) activity"/>
    <property type="evidence" value="ECO:0007669"/>
    <property type="project" value="UniProtKB-EC"/>
</dbReference>
<keyword evidence="5" id="KW-0813">Transport</keyword>
<feature type="domain" description="FAD-binding FR-type" evidence="14">
    <location>
        <begin position="669"/>
        <end position="900"/>
    </location>
</feature>
<keyword evidence="6" id="KW-0285">Flavoprotein</keyword>
<dbReference type="InterPro" id="IPR039261">
    <property type="entry name" value="FNR_nucleotide-bd"/>
</dbReference>
<comment type="catalytic activity">
    <reaction evidence="12">
        <text>hydrogen sulfide + 3 NADP(+) + 3 H2O = sulfite + 3 NADPH + 4 H(+)</text>
        <dbReference type="Rhea" id="RHEA:13801"/>
        <dbReference type="ChEBI" id="CHEBI:15377"/>
        <dbReference type="ChEBI" id="CHEBI:15378"/>
        <dbReference type="ChEBI" id="CHEBI:17359"/>
        <dbReference type="ChEBI" id="CHEBI:29919"/>
        <dbReference type="ChEBI" id="CHEBI:57783"/>
        <dbReference type="ChEBI" id="CHEBI:58349"/>
        <dbReference type="EC" id="1.8.1.2"/>
    </reaction>
</comment>
<evidence type="ECO:0000256" key="5">
    <source>
        <dbReference type="ARBA" id="ARBA00022448"/>
    </source>
</evidence>
<evidence type="ECO:0000256" key="10">
    <source>
        <dbReference type="ARBA" id="ARBA00022982"/>
    </source>
</evidence>
<dbReference type="InterPro" id="IPR002869">
    <property type="entry name" value="Pyrv_flavodox_OxRed_cen"/>
</dbReference>
<dbReference type="EC" id="1.8.1.2" evidence="4"/>